<feature type="chain" id="PRO_5040411968" evidence="1">
    <location>
        <begin position="36"/>
        <end position="122"/>
    </location>
</feature>
<sequence>MPLHPPAEAKKKKSPKGLGLVAWWLLTLWCDLSLPEHPAHQFPSSYWLRYPRSAPPATVAGETGAPYIQETTAFYPDPSCWLPDRSIQCSNITVANNRLDQSRLVSFIFANTDQSGKKEASL</sequence>
<evidence type="ECO:0000313" key="2">
    <source>
        <dbReference type="EMBL" id="KAH7170969.1"/>
    </source>
</evidence>
<dbReference type="AlphaFoldDB" id="A0A9P9FR02"/>
<protein>
    <submittedName>
        <fullName evidence="2">Uncharacterized protein</fullName>
    </submittedName>
</protein>
<dbReference type="EMBL" id="JAGMUV010000002">
    <property type="protein sequence ID" value="KAH7170969.1"/>
    <property type="molecule type" value="Genomic_DNA"/>
</dbReference>
<name>A0A9P9FR02_9HYPO</name>
<keyword evidence="1" id="KW-0732">Signal</keyword>
<dbReference type="Proteomes" id="UP000738349">
    <property type="component" value="Unassembled WGS sequence"/>
</dbReference>
<organism evidence="2 3">
    <name type="scientific">Dactylonectria macrodidyma</name>
    <dbReference type="NCBI Taxonomy" id="307937"/>
    <lineage>
        <taxon>Eukaryota</taxon>
        <taxon>Fungi</taxon>
        <taxon>Dikarya</taxon>
        <taxon>Ascomycota</taxon>
        <taxon>Pezizomycotina</taxon>
        <taxon>Sordariomycetes</taxon>
        <taxon>Hypocreomycetidae</taxon>
        <taxon>Hypocreales</taxon>
        <taxon>Nectriaceae</taxon>
        <taxon>Dactylonectria</taxon>
    </lineage>
</organism>
<keyword evidence="3" id="KW-1185">Reference proteome</keyword>
<evidence type="ECO:0000313" key="3">
    <source>
        <dbReference type="Proteomes" id="UP000738349"/>
    </source>
</evidence>
<evidence type="ECO:0000256" key="1">
    <source>
        <dbReference type="SAM" id="SignalP"/>
    </source>
</evidence>
<gene>
    <name evidence="2" type="ORF">EDB81DRAFT_186192</name>
</gene>
<comment type="caution">
    <text evidence="2">The sequence shown here is derived from an EMBL/GenBank/DDBJ whole genome shotgun (WGS) entry which is preliminary data.</text>
</comment>
<reference evidence="2" key="1">
    <citation type="journal article" date="2021" name="Nat. Commun.">
        <title>Genetic determinants of endophytism in the Arabidopsis root mycobiome.</title>
        <authorList>
            <person name="Mesny F."/>
            <person name="Miyauchi S."/>
            <person name="Thiergart T."/>
            <person name="Pickel B."/>
            <person name="Atanasova L."/>
            <person name="Karlsson M."/>
            <person name="Huettel B."/>
            <person name="Barry K.W."/>
            <person name="Haridas S."/>
            <person name="Chen C."/>
            <person name="Bauer D."/>
            <person name="Andreopoulos W."/>
            <person name="Pangilinan J."/>
            <person name="LaButti K."/>
            <person name="Riley R."/>
            <person name="Lipzen A."/>
            <person name="Clum A."/>
            <person name="Drula E."/>
            <person name="Henrissat B."/>
            <person name="Kohler A."/>
            <person name="Grigoriev I.V."/>
            <person name="Martin F.M."/>
            <person name="Hacquard S."/>
        </authorList>
    </citation>
    <scope>NUCLEOTIDE SEQUENCE</scope>
    <source>
        <strain evidence="2">MPI-CAGE-AT-0147</strain>
    </source>
</reference>
<accession>A0A9P9FR02</accession>
<feature type="signal peptide" evidence="1">
    <location>
        <begin position="1"/>
        <end position="35"/>
    </location>
</feature>
<proteinExistence type="predicted"/>